<reference evidence="2 3" key="1">
    <citation type="journal article" date="2009" name="Science">
        <title>Genome sequence, comparative analysis, and population genetics of the domestic horse.</title>
        <authorList>
            <consortium name="Broad Institute Genome Sequencing Platform"/>
            <consortium name="Broad Institute Whole Genome Assembly Team"/>
            <person name="Wade C.M."/>
            <person name="Giulotto E."/>
            <person name="Sigurdsson S."/>
            <person name="Zoli M."/>
            <person name="Gnerre S."/>
            <person name="Imsland F."/>
            <person name="Lear T.L."/>
            <person name="Adelson D.L."/>
            <person name="Bailey E."/>
            <person name="Bellone R.R."/>
            <person name="Bloecker H."/>
            <person name="Distl O."/>
            <person name="Edgar R.C."/>
            <person name="Garber M."/>
            <person name="Leeb T."/>
            <person name="Mauceli E."/>
            <person name="MacLeod J.N."/>
            <person name="Penedo M.C.T."/>
            <person name="Raison J.M."/>
            <person name="Sharpe T."/>
            <person name="Vogel J."/>
            <person name="Andersson L."/>
            <person name="Antczak D.F."/>
            <person name="Biagi T."/>
            <person name="Binns M.M."/>
            <person name="Chowdhary B.P."/>
            <person name="Coleman S.J."/>
            <person name="Della Valle G."/>
            <person name="Fryc S."/>
            <person name="Guerin G."/>
            <person name="Hasegawa T."/>
            <person name="Hill E.W."/>
            <person name="Jurka J."/>
            <person name="Kiialainen A."/>
            <person name="Lindgren G."/>
            <person name="Liu J."/>
            <person name="Magnani E."/>
            <person name="Mickelson J.R."/>
            <person name="Murray J."/>
            <person name="Nergadze S.G."/>
            <person name="Onofrio R."/>
            <person name="Pedroni S."/>
            <person name="Piras M.F."/>
            <person name="Raudsepp T."/>
            <person name="Rocchi M."/>
            <person name="Roeed K.H."/>
            <person name="Ryder O.A."/>
            <person name="Searle S."/>
            <person name="Skow L."/>
            <person name="Swinburne J.E."/>
            <person name="Syvaenen A.C."/>
            <person name="Tozaki T."/>
            <person name="Valberg S.J."/>
            <person name="Vaudin M."/>
            <person name="White J.R."/>
            <person name="Zody M.C."/>
            <person name="Lander E.S."/>
            <person name="Lindblad-Toh K."/>
        </authorList>
    </citation>
    <scope>NUCLEOTIDE SEQUENCE [LARGE SCALE GENOMIC DNA]</scope>
    <source>
        <strain evidence="2 3">Thoroughbred</strain>
    </source>
</reference>
<reference evidence="2" key="2">
    <citation type="submission" date="2025-08" db="UniProtKB">
        <authorList>
            <consortium name="Ensembl"/>
        </authorList>
    </citation>
    <scope>IDENTIFICATION</scope>
    <source>
        <strain evidence="2">Thoroughbred</strain>
    </source>
</reference>
<feature type="transmembrane region" description="Helical" evidence="1">
    <location>
        <begin position="119"/>
        <end position="144"/>
    </location>
</feature>
<evidence type="ECO:0000313" key="3">
    <source>
        <dbReference type="Proteomes" id="UP000002281"/>
    </source>
</evidence>
<feature type="transmembrane region" description="Helical" evidence="1">
    <location>
        <begin position="70"/>
        <end position="99"/>
    </location>
</feature>
<name>A0A9L0S6K0_HORSE</name>
<proteinExistence type="predicted"/>
<reference evidence="2" key="3">
    <citation type="submission" date="2025-09" db="UniProtKB">
        <authorList>
            <consortium name="Ensembl"/>
        </authorList>
    </citation>
    <scope>IDENTIFICATION</scope>
    <source>
        <strain evidence="2">Thoroughbred</strain>
    </source>
</reference>
<dbReference type="AlphaFoldDB" id="A0A9L0S6K0"/>
<keyword evidence="1" id="KW-1133">Transmembrane helix</keyword>
<dbReference type="GeneTree" id="ENSGT01090000263219"/>
<evidence type="ECO:0000313" key="2">
    <source>
        <dbReference type="Ensembl" id="ENSECAP00000069778.1"/>
    </source>
</evidence>
<dbReference type="Ensembl" id="ENSECAT00000086110.1">
    <property type="protein sequence ID" value="ENSECAP00000069778.1"/>
    <property type="gene ID" value="ENSECAG00000043848.1"/>
</dbReference>
<sequence>MNIGVHMLLWIVDFKLFGWIPSSGMAGLYGSSIFSFLRNLHTVYCSGCTSLHFYQQCMRIPFSPHSLQHLLFLVSAIIAILTGGMWYLSVFLICISLMVNDVEHLFMCLLAICISSLENVHILCPLLISLFAFLLFSCVSSLYIMQINPLPDI</sequence>
<organism evidence="2 3">
    <name type="scientific">Equus caballus</name>
    <name type="common">Horse</name>
    <dbReference type="NCBI Taxonomy" id="9796"/>
    <lineage>
        <taxon>Eukaryota</taxon>
        <taxon>Metazoa</taxon>
        <taxon>Chordata</taxon>
        <taxon>Craniata</taxon>
        <taxon>Vertebrata</taxon>
        <taxon>Euteleostomi</taxon>
        <taxon>Mammalia</taxon>
        <taxon>Eutheria</taxon>
        <taxon>Laurasiatheria</taxon>
        <taxon>Perissodactyla</taxon>
        <taxon>Equidae</taxon>
        <taxon>Equus</taxon>
    </lineage>
</organism>
<keyword evidence="1" id="KW-0812">Transmembrane</keyword>
<feature type="transmembrane region" description="Helical" evidence="1">
    <location>
        <begin position="16"/>
        <end position="37"/>
    </location>
</feature>
<keyword evidence="3" id="KW-1185">Reference proteome</keyword>
<dbReference type="Proteomes" id="UP000002281">
    <property type="component" value="Chromosome 21"/>
</dbReference>
<protein>
    <submittedName>
        <fullName evidence="2">Uncharacterized protein</fullName>
    </submittedName>
</protein>
<keyword evidence="1" id="KW-0472">Membrane</keyword>
<accession>A0A9L0S6K0</accession>
<evidence type="ECO:0000256" key="1">
    <source>
        <dbReference type="SAM" id="Phobius"/>
    </source>
</evidence>